<dbReference type="CDD" id="cd07377">
    <property type="entry name" value="WHTH_GntR"/>
    <property type="match status" value="1"/>
</dbReference>
<sequence>MSNHRSLVNQTIEELLQFIEDQQLPIGAKLPVEAELAKQLKVGRSTLREAVKILAFSNVLDVRQGSGTYVKGTKFQEELSDSVLLTARKMLEIQAVEIIIKRGYELEEMIHLKELLFQRNQALFEGWFSRYVEADLAFHSKIIEMAHHPLLEKWYQEILPSVHRYLSQQMLKTSDFRDNTDLHEKLYQALLAKDYPTARQLIESNNSQPDGLRA</sequence>
<name>A0A4P5PAK9_9ENTE</name>
<dbReference type="EMBL" id="BJCC01000010">
    <property type="protein sequence ID" value="GCF93454.1"/>
    <property type="molecule type" value="Genomic_DNA"/>
</dbReference>
<evidence type="ECO:0000313" key="6">
    <source>
        <dbReference type="Proteomes" id="UP000290567"/>
    </source>
</evidence>
<keyword evidence="1" id="KW-0805">Transcription regulation</keyword>
<dbReference type="InterPro" id="IPR036388">
    <property type="entry name" value="WH-like_DNA-bd_sf"/>
</dbReference>
<evidence type="ECO:0000256" key="3">
    <source>
        <dbReference type="ARBA" id="ARBA00023163"/>
    </source>
</evidence>
<dbReference type="GO" id="GO:0003700">
    <property type="term" value="F:DNA-binding transcription factor activity"/>
    <property type="evidence" value="ECO:0007669"/>
    <property type="project" value="InterPro"/>
</dbReference>
<dbReference type="SUPFAM" id="SSF46785">
    <property type="entry name" value="Winged helix' DNA-binding domain"/>
    <property type="match status" value="1"/>
</dbReference>
<dbReference type="Gene3D" id="1.10.10.10">
    <property type="entry name" value="Winged helix-like DNA-binding domain superfamily/Winged helix DNA-binding domain"/>
    <property type="match status" value="1"/>
</dbReference>
<gene>
    <name evidence="5" type="ORF">NRIC_13450</name>
</gene>
<keyword evidence="6" id="KW-1185">Reference proteome</keyword>
<dbReference type="SMART" id="SM00895">
    <property type="entry name" value="FCD"/>
    <property type="match status" value="1"/>
</dbReference>
<dbReference type="SUPFAM" id="SSF48008">
    <property type="entry name" value="GntR ligand-binding domain-like"/>
    <property type="match status" value="1"/>
</dbReference>
<dbReference type="SMART" id="SM00345">
    <property type="entry name" value="HTH_GNTR"/>
    <property type="match status" value="1"/>
</dbReference>
<dbReference type="PRINTS" id="PR00035">
    <property type="entry name" value="HTHGNTR"/>
</dbReference>
<evidence type="ECO:0000313" key="5">
    <source>
        <dbReference type="EMBL" id="GCF93454.1"/>
    </source>
</evidence>
<dbReference type="InterPro" id="IPR011711">
    <property type="entry name" value="GntR_C"/>
</dbReference>
<dbReference type="Pfam" id="PF07729">
    <property type="entry name" value="FCD"/>
    <property type="match status" value="1"/>
</dbReference>
<dbReference type="GO" id="GO:0003677">
    <property type="term" value="F:DNA binding"/>
    <property type="evidence" value="ECO:0007669"/>
    <property type="project" value="UniProtKB-KW"/>
</dbReference>
<dbReference type="InterPro" id="IPR000524">
    <property type="entry name" value="Tscrpt_reg_HTH_GntR"/>
</dbReference>
<proteinExistence type="predicted"/>
<dbReference type="Gene3D" id="1.20.120.530">
    <property type="entry name" value="GntR ligand-binding domain-like"/>
    <property type="match status" value="1"/>
</dbReference>
<reference evidence="6" key="1">
    <citation type="submission" date="2019-02" db="EMBL/GenBank/DDBJ databases">
        <title>Draft genome sequence of Enterococcus sp. Gos25-1.</title>
        <authorList>
            <person name="Tanaka N."/>
            <person name="Shiwa Y."/>
            <person name="Fujita N."/>
        </authorList>
    </citation>
    <scope>NUCLEOTIDE SEQUENCE [LARGE SCALE GENOMIC DNA]</scope>
    <source>
        <strain evidence="6">Gos25-1</strain>
    </source>
</reference>
<evidence type="ECO:0000259" key="4">
    <source>
        <dbReference type="PROSITE" id="PS50949"/>
    </source>
</evidence>
<dbReference type="Proteomes" id="UP000290567">
    <property type="component" value="Unassembled WGS sequence"/>
</dbReference>
<dbReference type="PROSITE" id="PS50949">
    <property type="entry name" value="HTH_GNTR"/>
    <property type="match status" value="1"/>
</dbReference>
<dbReference type="InterPro" id="IPR036390">
    <property type="entry name" value="WH_DNA-bd_sf"/>
</dbReference>
<dbReference type="Pfam" id="PF00392">
    <property type="entry name" value="GntR"/>
    <property type="match status" value="1"/>
</dbReference>
<dbReference type="PANTHER" id="PTHR43537">
    <property type="entry name" value="TRANSCRIPTIONAL REGULATOR, GNTR FAMILY"/>
    <property type="match status" value="1"/>
</dbReference>
<accession>A0A4P5PAK9</accession>
<feature type="domain" description="HTH gntR-type" evidence="4">
    <location>
        <begin position="5"/>
        <end position="73"/>
    </location>
</feature>
<dbReference type="RefSeq" id="WP_146621910.1">
    <property type="nucleotide sequence ID" value="NZ_BJCC01000010.1"/>
</dbReference>
<evidence type="ECO:0000256" key="2">
    <source>
        <dbReference type="ARBA" id="ARBA00023125"/>
    </source>
</evidence>
<protein>
    <submittedName>
        <fullName evidence="5">GntR family transcriptional regulator</fullName>
    </submittedName>
</protein>
<dbReference type="OrthoDB" id="369138at2"/>
<comment type="caution">
    <text evidence="5">The sequence shown here is derived from an EMBL/GenBank/DDBJ whole genome shotgun (WGS) entry which is preliminary data.</text>
</comment>
<evidence type="ECO:0000256" key="1">
    <source>
        <dbReference type="ARBA" id="ARBA00023015"/>
    </source>
</evidence>
<keyword evidence="3" id="KW-0804">Transcription</keyword>
<dbReference type="PANTHER" id="PTHR43537:SF47">
    <property type="entry name" value="REGULATORY PROTEIN GNTR HTH"/>
    <property type="match status" value="1"/>
</dbReference>
<dbReference type="InterPro" id="IPR008920">
    <property type="entry name" value="TF_FadR/GntR_C"/>
</dbReference>
<dbReference type="AlphaFoldDB" id="A0A4P5PAK9"/>
<keyword evidence="2" id="KW-0238">DNA-binding</keyword>
<organism evidence="5 6">
    <name type="scientific">Enterococcus florum</name>
    <dbReference type="NCBI Taxonomy" id="2480627"/>
    <lineage>
        <taxon>Bacteria</taxon>
        <taxon>Bacillati</taxon>
        <taxon>Bacillota</taxon>
        <taxon>Bacilli</taxon>
        <taxon>Lactobacillales</taxon>
        <taxon>Enterococcaceae</taxon>
        <taxon>Enterococcus</taxon>
    </lineage>
</organism>